<dbReference type="InterPro" id="IPR003817">
    <property type="entry name" value="PS_Dcarbxylase"/>
</dbReference>
<protein>
    <submittedName>
        <fullName evidence="5">Phosphatidylserine decarboxylase</fullName>
    </submittedName>
</protein>
<name>A0A4Q7PH64_9FLAO</name>
<proteinExistence type="predicted"/>
<keyword evidence="1" id="KW-0210">Decarboxylase</keyword>
<dbReference type="PANTHER" id="PTHR10067">
    <property type="entry name" value="PHOSPHATIDYLSERINE DECARBOXYLASE"/>
    <property type="match status" value="1"/>
</dbReference>
<dbReference type="OrthoDB" id="9802030at2"/>
<organism evidence="5 6">
    <name type="scientific">Aquimarina brevivitae</name>
    <dbReference type="NCBI Taxonomy" id="323412"/>
    <lineage>
        <taxon>Bacteria</taxon>
        <taxon>Pseudomonadati</taxon>
        <taxon>Bacteroidota</taxon>
        <taxon>Flavobacteriia</taxon>
        <taxon>Flavobacteriales</taxon>
        <taxon>Flavobacteriaceae</taxon>
        <taxon>Aquimarina</taxon>
    </lineage>
</organism>
<keyword evidence="4" id="KW-0670">Pyruvate</keyword>
<evidence type="ECO:0000256" key="1">
    <source>
        <dbReference type="ARBA" id="ARBA00022793"/>
    </source>
</evidence>
<evidence type="ECO:0000313" key="6">
    <source>
        <dbReference type="Proteomes" id="UP000292262"/>
    </source>
</evidence>
<gene>
    <name evidence="5" type="ORF">EV197_0706</name>
</gene>
<keyword evidence="3" id="KW-0456">Lyase</keyword>
<keyword evidence="2" id="KW-0865">Zymogen</keyword>
<dbReference type="Pfam" id="PF02666">
    <property type="entry name" value="PS_Dcarbxylase"/>
    <property type="match status" value="1"/>
</dbReference>
<dbReference type="PANTHER" id="PTHR10067:SF13">
    <property type="entry name" value="PHOSPHATIDYLSERINE DECARBOXYLASE"/>
    <property type="match status" value="1"/>
</dbReference>
<evidence type="ECO:0000256" key="2">
    <source>
        <dbReference type="ARBA" id="ARBA00023145"/>
    </source>
</evidence>
<evidence type="ECO:0000256" key="4">
    <source>
        <dbReference type="ARBA" id="ARBA00023317"/>
    </source>
</evidence>
<dbReference type="RefSeq" id="WP_130285322.1">
    <property type="nucleotide sequence ID" value="NZ_SGXE01000001.1"/>
</dbReference>
<dbReference type="GO" id="GO:0008654">
    <property type="term" value="P:phospholipid biosynthetic process"/>
    <property type="evidence" value="ECO:0007669"/>
    <property type="project" value="InterPro"/>
</dbReference>
<dbReference type="GO" id="GO:0004609">
    <property type="term" value="F:phosphatidylserine decarboxylase activity"/>
    <property type="evidence" value="ECO:0007669"/>
    <property type="project" value="InterPro"/>
</dbReference>
<evidence type="ECO:0000256" key="3">
    <source>
        <dbReference type="ARBA" id="ARBA00023239"/>
    </source>
</evidence>
<dbReference type="Proteomes" id="UP000292262">
    <property type="component" value="Unassembled WGS sequence"/>
</dbReference>
<evidence type="ECO:0000313" key="5">
    <source>
        <dbReference type="EMBL" id="RZS99487.1"/>
    </source>
</evidence>
<reference evidence="5 6" key="1">
    <citation type="submission" date="2019-02" db="EMBL/GenBank/DDBJ databases">
        <title>Genomic Encyclopedia of Type Strains, Phase IV (KMG-IV): sequencing the most valuable type-strain genomes for metagenomic binning, comparative biology and taxonomic classification.</title>
        <authorList>
            <person name="Goeker M."/>
        </authorList>
    </citation>
    <scope>NUCLEOTIDE SEQUENCE [LARGE SCALE GENOMIC DNA]</scope>
    <source>
        <strain evidence="5 6">DSM 17196</strain>
    </source>
</reference>
<comment type="caution">
    <text evidence="5">The sequence shown here is derived from an EMBL/GenBank/DDBJ whole genome shotgun (WGS) entry which is preliminary data.</text>
</comment>
<dbReference type="EMBL" id="SGXE01000001">
    <property type="protein sequence ID" value="RZS99487.1"/>
    <property type="molecule type" value="Genomic_DNA"/>
</dbReference>
<accession>A0A4Q7PH64</accession>
<sequence>METSAKTVKNFTDLEQVTTSYDAVEVLRHKLQQDKHLSTLLNKSIVQAKIIAAKTLDSALFQALQWPMNNEEYLEYLTWFARWTPNQSGSEAWKRPGHYDQNQEVYDRLCHFYWLIDQEVSDTGSKLQVEVQNSPWFSKWLVVYANLWGSFLDTPASFNDKILESFIKNSPQYNVEDSMITDSYTGKKRPNAPSGWLTFNQFFARELNPGLRPINVPNDNTIITAPADCTYKATYPIDANSEIKQITIKQTHSYGSIEQLLDNSPYKDDFANGTFVHYFLGPYDYHRFHTPVAGEVLECRAVRGKTYLNVDITDQQFDAPDGAEDGYEFYQARGIVVIDTKNSPSGDIGKVAIIPVGMCQVSSVNMIAQQHTELLKGDEFGYFLFGGSDIIMLFQEGINLQLNKKPIHHNYGTKVGVCTTK</sequence>
<dbReference type="AlphaFoldDB" id="A0A4Q7PH64"/>
<keyword evidence="6" id="KW-1185">Reference proteome</keyword>